<protein>
    <submittedName>
        <fullName evidence="1">Thiamine kinase-like enzyme</fullName>
    </submittedName>
</protein>
<sequence>MNRMFNEIVKKMPGYQGQQQYSVQEIFGGLSNSNWLLDLADRHYFVKIFGEGTEQFIDRQLAYEALQQAHELGISPQIVCFDPEHRAEVTEFLDGYRPSVSSDFARKEFLQAAIAIYKKLHSAKSLNKTKTVFDMTDEHILQGDQLGAIRPYDFAGLMQKYQQAKSAFFASGLDLAPCHNDPMPGNFMVKMTANDHIQSMKLIDFEFASNNERAYEVGVFLSEVFVDEPTSLELIEAYYGQVRDDLVARVYVARAVADMKWASWAVQQRQLSSWDFDYQKYGIWKYARARKLFNDPRWEAWVRMV</sequence>
<dbReference type="PANTHER" id="PTHR22603">
    <property type="entry name" value="CHOLINE/ETHANOALAMINE KINASE"/>
    <property type="match status" value="1"/>
</dbReference>
<dbReference type="Proteomes" id="UP000294963">
    <property type="component" value="Unassembled WGS sequence"/>
</dbReference>
<keyword evidence="2" id="KW-1185">Reference proteome</keyword>
<dbReference type="GO" id="GO:0005737">
    <property type="term" value="C:cytoplasm"/>
    <property type="evidence" value="ECO:0007669"/>
    <property type="project" value="TreeGrafter"/>
</dbReference>
<comment type="caution">
    <text evidence="1">The sequence shown here is derived from an EMBL/GenBank/DDBJ whole genome shotgun (WGS) entry which is preliminary data.</text>
</comment>
<dbReference type="GO" id="GO:0004305">
    <property type="term" value="F:ethanolamine kinase activity"/>
    <property type="evidence" value="ECO:0007669"/>
    <property type="project" value="TreeGrafter"/>
</dbReference>
<dbReference type="EMBL" id="SLVJ01000036">
    <property type="protein sequence ID" value="TCM60049.1"/>
    <property type="molecule type" value="Genomic_DNA"/>
</dbReference>
<dbReference type="OrthoDB" id="179763at2"/>
<dbReference type="SUPFAM" id="SSF56112">
    <property type="entry name" value="Protein kinase-like (PK-like)"/>
    <property type="match status" value="1"/>
</dbReference>
<evidence type="ECO:0000313" key="1">
    <source>
        <dbReference type="EMBL" id="TCM60049.1"/>
    </source>
</evidence>
<name>A0A4R1XAQ6_ACICA</name>
<organism evidence="1 2">
    <name type="scientific">Acinetobacter calcoaceticus</name>
    <dbReference type="NCBI Taxonomy" id="471"/>
    <lineage>
        <taxon>Bacteria</taxon>
        <taxon>Pseudomonadati</taxon>
        <taxon>Pseudomonadota</taxon>
        <taxon>Gammaproteobacteria</taxon>
        <taxon>Moraxellales</taxon>
        <taxon>Moraxellaceae</taxon>
        <taxon>Acinetobacter</taxon>
        <taxon>Acinetobacter calcoaceticus/baumannii complex</taxon>
    </lineage>
</organism>
<dbReference type="Pfam" id="PF01633">
    <property type="entry name" value="Choline_kinase"/>
    <property type="match status" value="1"/>
</dbReference>
<dbReference type="PANTHER" id="PTHR22603:SF66">
    <property type="entry name" value="ETHANOLAMINE KINASE"/>
    <property type="match status" value="1"/>
</dbReference>
<accession>A0A4R1XAQ6</accession>
<dbReference type="CDD" id="cd05151">
    <property type="entry name" value="ChoK-like"/>
    <property type="match status" value="1"/>
</dbReference>
<evidence type="ECO:0000313" key="2">
    <source>
        <dbReference type="Proteomes" id="UP000294963"/>
    </source>
</evidence>
<reference evidence="1 2" key="1">
    <citation type="submission" date="2019-03" db="EMBL/GenBank/DDBJ databases">
        <title>Genomic analyses of the natural microbiome of Caenorhabditis elegans.</title>
        <authorList>
            <person name="Samuel B."/>
        </authorList>
    </citation>
    <scope>NUCLEOTIDE SEQUENCE [LARGE SCALE GENOMIC DNA]</scope>
    <source>
        <strain evidence="1 2">JUb89</strain>
    </source>
</reference>
<gene>
    <name evidence="1" type="ORF">EC844_13619</name>
</gene>
<proteinExistence type="predicted"/>
<dbReference type="InterPro" id="IPR011009">
    <property type="entry name" value="Kinase-like_dom_sf"/>
</dbReference>
<dbReference type="Gene3D" id="3.90.1200.10">
    <property type="match status" value="1"/>
</dbReference>
<dbReference type="AlphaFoldDB" id="A0A4R1XAQ6"/>
<keyword evidence="1" id="KW-0808">Transferase</keyword>
<dbReference type="Gene3D" id="3.30.200.20">
    <property type="entry name" value="Phosphorylase Kinase, domain 1"/>
    <property type="match status" value="1"/>
</dbReference>
<dbReference type="GO" id="GO:0006646">
    <property type="term" value="P:phosphatidylethanolamine biosynthetic process"/>
    <property type="evidence" value="ECO:0007669"/>
    <property type="project" value="TreeGrafter"/>
</dbReference>
<keyword evidence="1" id="KW-0418">Kinase</keyword>